<dbReference type="EMBL" id="CAJVAS010000036">
    <property type="protein sequence ID" value="CAG7646936.1"/>
    <property type="molecule type" value="Genomic_DNA"/>
</dbReference>
<keyword evidence="4" id="KW-1185">Reference proteome</keyword>
<name>A0A916NL88_9BACL</name>
<gene>
    <name evidence="3" type="ORF">PAESOLCIP111_05276</name>
</gene>
<feature type="region of interest" description="Disordered" evidence="1">
    <location>
        <begin position="12"/>
        <end position="31"/>
    </location>
</feature>
<comment type="caution">
    <text evidence="3">The sequence shown here is derived from an EMBL/GenBank/DDBJ whole genome shotgun (WGS) entry which is preliminary data.</text>
</comment>
<evidence type="ECO:0000313" key="3">
    <source>
        <dbReference type="EMBL" id="CAG7646936.1"/>
    </source>
</evidence>
<dbReference type="RefSeq" id="WP_218094994.1">
    <property type="nucleotide sequence ID" value="NZ_CAJVAS010000036.1"/>
</dbReference>
<dbReference type="AlphaFoldDB" id="A0A916NL88"/>
<evidence type="ECO:0000259" key="2">
    <source>
        <dbReference type="PROSITE" id="PS50965"/>
    </source>
</evidence>
<reference evidence="3" key="1">
    <citation type="submission" date="2021-06" db="EMBL/GenBank/DDBJ databases">
        <authorList>
            <person name="Criscuolo A."/>
        </authorList>
    </citation>
    <scope>NUCLEOTIDE SEQUENCE</scope>
    <source>
        <strain evidence="3">CIP111600</strain>
    </source>
</reference>
<evidence type="ECO:0000256" key="1">
    <source>
        <dbReference type="SAM" id="MobiDB-lite"/>
    </source>
</evidence>
<sequence length="229" mass="26554">MIKQLLALFQKKKPDNKPTQKKSAKPTQRKKIESTRIGELGEYKINIQLDQLPKECKYLSDLLLPNSKARSGYSQVDHLVISPYGIFVIETKNYNGEIIGTRSDRYWSVSRRFKMYNPLMQNYGHIKAIEAQLSGRKDIKFISMISFTMRCRFSIDPELRKIHSDELIVYDVELSEFIHRKITRLAAEQPAPSLTEADIQRIFDQISSANITDPKIRAEHIEKVKQPKA</sequence>
<dbReference type="Pfam" id="PF08378">
    <property type="entry name" value="NERD"/>
    <property type="match status" value="1"/>
</dbReference>
<protein>
    <recommendedName>
        <fullName evidence="2">NERD domain-containing protein</fullName>
    </recommendedName>
</protein>
<feature type="domain" description="NERD" evidence="2">
    <location>
        <begin position="37"/>
        <end position="152"/>
    </location>
</feature>
<organism evidence="3 4">
    <name type="scientific">Paenibacillus solanacearum</name>
    <dbReference type="NCBI Taxonomy" id="2048548"/>
    <lineage>
        <taxon>Bacteria</taxon>
        <taxon>Bacillati</taxon>
        <taxon>Bacillota</taxon>
        <taxon>Bacilli</taxon>
        <taxon>Bacillales</taxon>
        <taxon>Paenibacillaceae</taxon>
        <taxon>Paenibacillus</taxon>
    </lineage>
</organism>
<dbReference type="InterPro" id="IPR011528">
    <property type="entry name" value="NERD"/>
</dbReference>
<accession>A0A916NL88</accession>
<feature type="compositionally biased region" description="Basic residues" evidence="1">
    <location>
        <begin position="19"/>
        <end position="29"/>
    </location>
</feature>
<dbReference type="PROSITE" id="PS50965">
    <property type="entry name" value="NERD"/>
    <property type="match status" value="1"/>
</dbReference>
<dbReference type="Proteomes" id="UP000693672">
    <property type="component" value="Unassembled WGS sequence"/>
</dbReference>
<proteinExistence type="predicted"/>
<evidence type="ECO:0000313" key="4">
    <source>
        <dbReference type="Proteomes" id="UP000693672"/>
    </source>
</evidence>